<dbReference type="SUPFAM" id="SSF159941">
    <property type="entry name" value="MM3350-like"/>
    <property type="match status" value="1"/>
</dbReference>
<dbReference type="PANTHER" id="PTHR41878">
    <property type="entry name" value="LEXA REPRESSOR-RELATED"/>
    <property type="match status" value="1"/>
</dbReference>
<dbReference type="InterPro" id="IPR024047">
    <property type="entry name" value="MM3350-like_sf"/>
</dbReference>
<keyword evidence="3" id="KW-1185">Reference proteome</keyword>
<evidence type="ECO:0000313" key="3">
    <source>
        <dbReference type="Proteomes" id="UP001259982"/>
    </source>
</evidence>
<dbReference type="RefSeq" id="WP_311657322.1">
    <property type="nucleotide sequence ID" value="NZ_JAVRHY010000002.1"/>
</dbReference>
<proteinExistence type="predicted"/>
<protein>
    <submittedName>
        <fullName evidence="2">Plasmid pRiA4b ORF-3 family protein</fullName>
    </submittedName>
</protein>
<feature type="domain" description="Plasmid pRiA4b Orf3-like" evidence="1">
    <location>
        <begin position="8"/>
        <end position="176"/>
    </location>
</feature>
<name>A0ABU3B4Y1_9GAMM</name>
<dbReference type="Proteomes" id="UP001259982">
    <property type="component" value="Unassembled WGS sequence"/>
</dbReference>
<evidence type="ECO:0000313" key="2">
    <source>
        <dbReference type="EMBL" id="MDT0617513.1"/>
    </source>
</evidence>
<sequence length="184" mass="20459">MTITNESVFQIRVVLEGVEPSAWRRLLIPGAIDLAALHDILQRAMGWTDSHLHQFIAGEQRFGIPDPEFDDGTSDEVGVPIARFLIRAGDSLIYEYDFGDGWEHRIALEDVTDSDDRQDLPLCIGGAGACPPEDVGGIGGYEEFLAALDDPGHPDHDELAEWIDSDFDPERFDLEEVNRRLAGR</sequence>
<reference evidence="2 3" key="1">
    <citation type="submission" date="2023-09" db="EMBL/GenBank/DDBJ databases">
        <authorList>
            <person name="Rey-Velasco X."/>
        </authorList>
    </citation>
    <scope>NUCLEOTIDE SEQUENCE [LARGE SCALE GENOMIC DNA]</scope>
    <source>
        <strain evidence="2 3">P385</strain>
    </source>
</reference>
<accession>A0ABU3B4Y1</accession>
<gene>
    <name evidence="2" type="ORF">RM531_03430</name>
</gene>
<organism evidence="2 3">
    <name type="scientific">Spectribacter acetivorans</name>
    <dbReference type="NCBI Taxonomy" id="3075603"/>
    <lineage>
        <taxon>Bacteria</taxon>
        <taxon>Pseudomonadati</taxon>
        <taxon>Pseudomonadota</taxon>
        <taxon>Gammaproteobacteria</taxon>
        <taxon>Salinisphaerales</taxon>
        <taxon>Salinisphaeraceae</taxon>
        <taxon>Spectribacter</taxon>
    </lineage>
</organism>
<dbReference type="EMBL" id="JAVRHY010000002">
    <property type="protein sequence ID" value="MDT0617513.1"/>
    <property type="molecule type" value="Genomic_DNA"/>
</dbReference>
<dbReference type="Gene3D" id="3.10.290.30">
    <property type="entry name" value="MM3350-like"/>
    <property type="match status" value="1"/>
</dbReference>
<dbReference type="InterPro" id="IPR012912">
    <property type="entry name" value="Plasmid_pRiA4b_Orf3-like"/>
</dbReference>
<dbReference type="PANTHER" id="PTHR41878:SF1">
    <property type="entry name" value="TNPR PROTEIN"/>
    <property type="match status" value="1"/>
</dbReference>
<dbReference type="Pfam" id="PF07929">
    <property type="entry name" value="PRiA4_ORF3"/>
    <property type="match status" value="1"/>
</dbReference>
<comment type="caution">
    <text evidence="2">The sequence shown here is derived from an EMBL/GenBank/DDBJ whole genome shotgun (WGS) entry which is preliminary data.</text>
</comment>
<evidence type="ECO:0000259" key="1">
    <source>
        <dbReference type="Pfam" id="PF07929"/>
    </source>
</evidence>